<protein>
    <submittedName>
        <fullName evidence="10">Facilitated trehalose transporter Tret1</fullName>
    </submittedName>
</protein>
<dbReference type="GO" id="GO:0051119">
    <property type="term" value="F:sugar transmembrane transporter activity"/>
    <property type="evidence" value="ECO:0007669"/>
    <property type="project" value="InterPro"/>
</dbReference>
<dbReference type="InterPro" id="IPR044775">
    <property type="entry name" value="MFS_ERD6/Tret1-like"/>
</dbReference>
<dbReference type="InterPro" id="IPR036259">
    <property type="entry name" value="MFS_trans_sf"/>
</dbReference>
<dbReference type="PROSITE" id="PS50850">
    <property type="entry name" value="MFS"/>
    <property type="match status" value="1"/>
</dbReference>
<feature type="transmembrane region" description="Helical" evidence="8">
    <location>
        <begin position="412"/>
        <end position="436"/>
    </location>
</feature>
<dbReference type="AlphaFoldDB" id="A0A034W3I3"/>
<feature type="transmembrane region" description="Helical" evidence="8">
    <location>
        <begin position="90"/>
        <end position="109"/>
    </location>
</feature>
<evidence type="ECO:0000256" key="4">
    <source>
        <dbReference type="ARBA" id="ARBA00022597"/>
    </source>
</evidence>
<dbReference type="EMBL" id="GAKP01009698">
    <property type="protein sequence ID" value="JAC49254.1"/>
    <property type="molecule type" value="Transcribed_RNA"/>
</dbReference>
<comment type="subcellular location">
    <subcellularLocation>
        <location evidence="1">Cell membrane</location>
        <topology evidence="1">Multi-pass membrane protein</topology>
    </subcellularLocation>
</comment>
<dbReference type="FunFam" id="1.20.1250.20:FF:000218">
    <property type="entry name" value="facilitated trehalose transporter Tret1"/>
    <property type="match status" value="1"/>
</dbReference>
<evidence type="ECO:0000256" key="5">
    <source>
        <dbReference type="ARBA" id="ARBA00022692"/>
    </source>
</evidence>
<evidence type="ECO:0000256" key="2">
    <source>
        <dbReference type="ARBA" id="ARBA00022448"/>
    </source>
</evidence>
<feature type="domain" description="Major facilitator superfamily (MFS) profile" evidence="9">
    <location>
        <begin position="20"/>
        <end position="466"/>
    </location>
</feature>
<sequence length="473" mass="52708">MFNSKELSIWSKRYRRQILVTIVAHIITFTHGISLGWLSPIIQLLQSPESPLSFTITTDQVSWIGSLFGIGFLVGNIFFGLTLDRLGRKLNMYLMALPHMLFWILSYTAQNINYLYAGRFFAGFTSSGMYVIIPIFISELSDKEIRGALTAMAMGFLSTGILLGYALPAYLDYFLVPCIIIVLPILYFLACLAFPETPQYLLKRGHTKRAEKSFNFYKGLPELEESSQQKYNRDLELPGHTLPATSEFEELKVAVLSGGLATPITIKDFFTKSAMFKFFTAFIVCILNQFSSSFVFVSYMSAIFASSGSTMDPNECTIYMGVVEIAGTVTSTVLVERFGRKVLLLSSTAGMAASMFAFGIFVQFTDDATKAQYDWAPLVLMALVVYTAAFGIVGLTYTIIVEILPAKIRGQAQAISMVFMSICVFGALHLYPMFLYNYGLPITMYSCTGVCVVCGIYLIIFLEETKGKSMEHD</sequence>
<gene>
    <name evidence="10" type="primary">TRET1</name>
</gene>
<dbReference type="SUPFAM" id="SSF103473">
    <property type="entry name" value="MFS general substrate transporter"/>
    <property type="match status" value="1"/>
</dbReference>
<dbReference type="InterPro" id="IPR005828">
    <property type="entry name" value="MFS_sugar_transport-like"/>
</dbReference>
<feature type="transmembrane region" description="Helical" evidence="8">
    <location>
        <begin position="442"/>
        <end position="462"/>
    </location>
</feature>
<dbReference type="PANTHER" id="PTHR48021">
    <property type="match status" value="1"/>
</dbReference>
<keyword evidence="3" id="KW-1003">Cell membrane</keyword>
<evidence type="ECO:0000256" key="1">
    <source>
        <dbReference type="ARBA" id="ARBA00004651"/>
    </source>
</evidence>
<evidence type="ECO:0000256" key="3">
    <source>
        <dbReference type="ARBA" id="ARBA00022475"/>
    </source>
</evidence>
<feature type="transmembrane region" description="Helical" evidence="8">
    <location>
        <begin position="376"/>
        <end position="400"/>
    </location>
</feature>
<keyword evidence="7 8" id="KW-0472">Membrane</keyword>
<feature type="transmembrane region" description="Helical" evidence="8">
    <location>
        <begin position="278"/>
        <end position="305"/>
    </location>
</feature>
<keyword evidence="4" id="KW-0762">Sugar transport</keyword>
<feature type="transmembrane region" description="Helical" evidence="8">
    <location>
        <begin position="173"/>
        <end position="194"/>
    </location>
</feature>
<dbReference type="InterPro" id="IPR020846">
    <property type="entry name" value="MFS_dom"/>
</dbReference>
<feature type="transmembrane region" description="Helical" evidence="8">
    <location>
        <begin position="149"/>
        <end position="167"/>
    </location>
</feature>
<feature type="transmembrane region" description="Helical" evidence="8">
    <location>
        <begin position="62"/>
        <end position="83"/>
    </location>
</feature>
<keyword evidence="2" id="KW-0813">Transport</keyword>
<reference evidence="10" key="1">
    <citation type="journal article" date="2014" name="BMC Genomics">
        <title>Characterizing the developmental transcriptome of the oriental fruit fly, Bactrocera dorsalis (Diptera: Tephritidae) through comparative genomic analysis with Drosophila melanogaster utilizing modENCODE datasets.</title>
        <authorList>
            <person name="Geib S.M."/>
            <person name="Calla B."/>
            <person name="Hall B."/>
            <person name="Hou S."/>
            <person name="Manoukis N.C."/>
        </authorList>
    </citation>
    <scope>NUCLEOTIDE SEQUENCE</scope>
    <source>
        <strain evidence="10">Punador</strain>
    </source>
</reference>
<keyword evidence="5 8" id="KW-0812">Transmembrane</keyword>
<evidence type="ECO:0000256" key="7">
    <source>
        <dbReference type="ARBA" id="ARBA00023136"/>
    </source>
</evidence>
<feature type="transmembrane region" description="Helical" evidence="8">
    <location>
        <begin position="115"/>
        <end position="137"/>
    </location>
</feature>
<dbReference type="Gene3D" id="1.20.1250.20">
    <property type="entry name" value="MFS general substrate transporter like domains"/>
    <property type="match status" value="1"/>
</dbReference>
<evidence type="ECO:0000256" key="6">
    <source>
        <dbReference type="ARBA" id="ARBA00022989"/>
    </source>
</evidence>
<evidence type="ECO:0000313" key="10">
    <source>
        <dbReference type="EMBL" id="JAC49254.1"/>
    </source>
</evidence>
<dbReference type="Pfam" id="PF00083">
    <property type="entry name" value="Sugar_tr"/>
    <property type="match status" value="1"/>
</dbReference>
<dbReference type="InterPro" id="IPR050549">
    <property type="entry name" value="MFS_Trehalose_Transporter"/>
</dbReference>
<accession>A0A034W3I3</accession>
<dbReference type="OrthoDB" id="8120565at2759"/>
<feature type="transmembrane region" description="Helical" evidence="8">
    <location>
        <begin position="20"/>
        <end position="42"/>
    </location>
</feature>
<proteinExistence type="predicted"/>
<name>A0A034W3I3_BACDO</name>
<evidence type="ECO:0000259" key="9">
    <source>
        <dbReference type="PROSITE" id="PS50850"/>
    </source>
</evidence>
<dbReference type="PANTHER" id="PTHR48021:SF33">
    <property type="entry name" value="AT22075P-RELATED"/>
    <property type="match status" value="1"/>
</dbReference>
<dbReference type="GO" id="GO:0005886">
    <property type="term" value="C:plasma membrane"/>
    <property type="evidence" value="ECO:0007669"/>
    <property type="project" value="UniProtKB-SubCell"/>
</dbReference>
<dbReference type="CDD" id="cd17358">
    <property type="entry name" value="MFS_GLUT6_8_Class3_like"/>
    <property type="match status" value="1"/>
</dbReference>
<organism evidence="10">
    <name type="scientific">Bactrocera dorsalis</name>
    <name type="common">Oriental fruit fly</name>
    <name type="synonym">Dacus dorsalis</name>
    <dbReference type="NCBI Taxonomy" id="27457"/>
    <lineage>
        <taxon>Eukaryota</taxon>
        <taxon>Metazoa</taxon>
        <taxon>Ecdysozoa</taxon>
        <taxon>Arthropoda</taxon>
        <taxon>Hexapoda</taxon>
        <taxon>Insecta</taxon>
        <taxon>Pterygota</taxon>
        <taxon>Neoptera</taxon>
        <taxon>Endopterygota</taxon>
        <taxon>Diptera</taxon>
        <taxon>Brachycera</taxon>
        <taxon>Muscomorpha</taxon>
        <taxon>Tephritoidea</taxon>
        <taxon>Tephritidae</taxon>
        <taxon>Bactrocera</taxon>
        <taxon>Bactrocera</taxon>
    </lineage>
</organism>
<keyword evidence="6 8" id="KW-1133">Transmembrane helix</keyword>
<feature type="transmembrane region" description="Helical" evidence="8">
    <location>
        <begin position="317"/>
        <end position="335"/>
    </location>
</feature>
<feature type="transmembrane region" description="Helical" evidence="8">
    <location>
        <begin position="342"/>
        <end position="364"/>
    </location>
</feature>
<evidence type="ECO:0000256" key="8">
    <source>
        <dbReference type="SAM" id="Phobius"/>
    </source>
</evidence>